<dbReference type="InterPro" id="IPR015797">
    <property type="entry name" value="NUDIX_hydrolase-like_dom_sf"/>
</dbReference>
<feature type="domain" description="Nudix hydrolase" evidence="1">
    <location>
        <begin position="8"/>
        <end position="147"/>
    </location>
</feature>
<dbReference type="Gene3D" id="3.90.79.10">
    <property type="entry name" value="Nucleoside Triphosphate Pyrophosphohydrolase"/>
    <property type="match status" value="1"/>
</dbReference>
<organism evidence="2 3">
    <name type="scientific">Streptomyces griseiscabiei</name>
    <dbReference type="NCBI Taxonomy" id="2993540"/>
    <lineage>
        <taxon>Bacteria</taxon>
        <taxon>Bacillati</taxon>
        <taxon>Actinomycetota</taxon>
        <taxon>Actinomycetes</taxon>
        <taxon>Kitasatosporales</taxon>
        <taxon>Streptomycetaceae</taxon>
        <taxon>Streptomyces</taxon>
    </lineage>
</organism>
<protein>
    <submittedName>
        <fullName evidence="2">Phosphotransferase</fullName>
    </submittedName>
</protein>
<dbReference type="InterPro" id="IPR000086">
    <property type="entry name" value="NUDIX_hydrolase_dom"/>
</dbReference>
<evidence type="ECO:0000259" key="1">
    <source>
        <dbReference type="PROSITE" id="PS51462"/>
    </source>
</evidence>
<dbReference type="InterPro" id="IPR002575">
    <property type="entry name" value="Aminoglycoside_PTrfase"/>
</dbReference>
<proteinExistence type="predicted"/>
<dbReference type="InterPro" id="IPR011009">
    <property type="entry name" value="Kinase-like_dom_sf"/>
</dbReference>
<sequence length="460" mass="50454">MSSTQRHTEPLDVHLIAVRDGEVGPEVLLSRRAGDVYAPGCWHLVSGHLDGPWEDVVTALVREAREESGVVIDPADVRAAVTVHHRAPAGGARVGVFFEVKRWEGSPEVMEHDVCDAMGWFSFDALPEPMVAYCRAGLDAYRAGARMAVHFQEPGDPIAYDRSVDRLLLVREPDAHGAVPEQAVRAFAEQAVGRITAWTDVSWPREESRVLRATGAEGGEWYVKIHQNDRFHQREVGALRSWVSGLGAAAPRLVAAEPTLRAVVLTAVGGRSLHGATYPPEEQRLIFHRIGQLAAAIHHSAPARPAEGMLPLGKLERHLNGARPHLASGDEEFIRTMAEKAARLPAVDVVPTHGDFQLRNLRWDGSAEALYVIDFERSEDGPAVRDFVRLSDAWHGRPDLFQAVVDGYGRPFTPEEEAQLTVLSVLDAVSGISYGTAHGDPELVERGLRTLARLRTAQRP</sequence>
<dbReference type="SUPFAM" id="SSF55811">
    <property type="entry name" value="Nudix"/>
    <property type="match status" value="1"/>
</dbReference>
<dbReference type="Proteomes" id="UP001271723">
    <property type="component" value="Unassembled WGS sequence"/>
</dbReference>
<dbReference type="Pfam" id="PF00293">
    <property type="entry name" value="NUDIX"/>
    <property type="match status" value="1"/>
</dbReference>
<evidence type="ECO:0000313" key="2">
    <source>
        <dbReference type="EMBL" id="MDX2913907.1"/>
    </source>
</evidence>
<comment type="caution">
    <text evidence="2">The sequence shown here is derived from an EMBL/GenBank/DDBJ whole genome shotgun (WGS) entry which is preliminary data.</text>
</comment>
<keyword evidence="3" id="KW-1185">Reference proteome</keyword>
<dbReference type="SUPFAM" id="SSF56112">
    <property type="entry name" value="Protein kinase-like (PK-like)"/>
    <property type="match status" value="1"/>
</dbReference>
<dbReference type="CDD" id="cd04683">
    <property type="entry name" value="NUDIX_Hydrolase"/>
    <property type="match status" value="1"/>
</dbReference>
<gene>
    <name evidence="2" type="ORF">PV517_35230</name>
</gene>
<evidence type="ECO:0000313" key="3">
    <source>
        <dbReference type="Proteomes" id="UP001271723"/>
    </source>
</evidence>
<dbReference type="Gene3D" id="3.90.1200.10">
    <property type="match status" value="1"/>
</dbReference>
<name>A0ABU4LE13_9ACTN</name>
<dbReference type="EMBL" id="JARAVY010000017">
    <property type="protein sequence ID" value="MDX2913907.1"/>
    <property type="molecule type" value="Genomic_DNA"/>
</dbReference>
<dbReference type="RefSeq" id="WP_086755783.1">
    <property type="nucleotide sequence ID" value="NZ_JAGJBZ010000005.1"/>
</dbReference>
<accession>A0ABU4LE13</accession>
<dbReference type="PROSITE" id="PS51462">
    <property type="entry name" value="NUDIX"/>
    <property type="match status" value="1"/>
</dbReference>
<dbReference type="Pfam" id="PF01636">
    <property type="entry name" value="APH"/>
    <property type="match status" value="1"/>
</dbReference>
<reference evidence="2 3" key="1">
    <citation type="journal article" date="2023" name="Microb. Genom.">
        <title>Mesoterricola silvestris gen. nov., sp. nov., Mesoterricola sediminis sp. nov., Geothrix oryzae sp. nov., Geothrix edaphica sp. nov., Geothrix rubra sp. nov., and Geothrix limicola sp. nov., six novel members of Acidobacteriota isolated from soils.</title>
        <authorList>
            <person name="Weisberg A.J."/>
            <person name="Pearce E."/>
            <person name="Kramer C.G."/>
            <person name="Chang J.H."/>
            <person name="Clarke C.R."/>
        </authorList>
    </citation>
    <scope>NUCLEOTIDE SEQUENCE [LARGE SCALE GENOMIC DNA]</scope>
    <source>
        <strain evidence="2 3">NRRL_B-2795</strain>
    </source>
</reference>